<dbReference type="SMART" id="SM00612">
    <property type="entry name" value="Kelch"/>
    <property type="match status" value="5"/>
</dbReference>
<evidence type="ECO:0000256" key="1">
    <source>
        <dbReference type="ARBA" id="ARBA00011073"/>
    </source>
</evidence>
<dbReference type="Proteomes" id="UP000319516">
    <property type="component" value="Unassembled WGS sequence"/>
</dbReference>
<keyword evidence="3 5" id="KW-0378">Hydrolase</keyword>
<dbReference type="Gene3D" id="2.120.10.80">
    <property type="entry name" value="Kelch-type beta propeller"/>
    <property type="match status" value="1"/>
</dbReference>
<dbReference type="InterPro" id="IPR015915">
    <property type="entry name" value="Kelch-typ_b-propeller"/>
</dbReference>
<dbReference type="InterPro" id="IPR050131">
    <property type="entry name" value="Peptidase_S8_subtilisin-like"/>
</dbReference>
<dbReference type="NCBIfam" id="NF038128">
    <property type="entry name" value="choice_anch_J"/>
    <property type="match status" value="1"/>
</dbReference>
<protein>
    <submittedName>
        <fullName evidence="8">Putative cell wall-binding protein</fullName>
    </submittedName>
</protein>
<dbReference type="SUPFAM" id="SSF49464">
    <property type="entry name" value="Carboxypeptidase regulatory domain-like"/>
    <property type="match status" value="1"/>
</dbReference>
<feature type="active site" description="Charge relay system" evidence="5">
    <location>
        <position position="166"/>
    </location>
</feature>
<name>A0A542YVW8_9MICO</name>
<evidence type="ECO:0000256" key="3">
    <source>
        <dbReference type="ARBA" id="ARBA00022801"/>
    </source>
</evidence>
<evidence type="ECO:0000313" key="9">
    <source>
        <dbReference type="Proteomes" id="UP000319516"/>
    </source>
</evidence>
<evidence type="ECO:0000256" key="5">
    <source>
        <dbReference type="PROSITE-ProRule" id="PRU01240"/>
    </source>
</evidence>
<evidence type="ECO:0000256" key="4">
    <source>
        <dbReference type="ARBA" id="ARBA00022825"/>
    </source>
</evidence>
<dbReference type="InterPro" id="IPR015500">
    <property type="entry name" value="Peptidase_S8_subtilisin-rel"/>
</dbReference>
<keyword evidence="9" id="KW-1185">Reference proteome</keyword>
<organism evidence="8 9">
    <name type="scientific">Ornithinicoccus hortensis</name>
    <dbReference type="NCBI Taxonomy" id="82346"/>
    <lineage>
        <taxon>Bacteria</taxon>
        <taxon>Bacillati</taxon>
        <taxon>Actinomycetota</taxon>
        <taxon>Actinomycetes</taxon>
        <taxon>Micrococcales</taxon>
        <taxon>Intrasporangiaceae</taxon>
        <taxon>Ornithinicoccus</taxon>
    </lineage>
</organism>
<feature type="active site" description="Charge relay system" evidence="5">
    <location>
        <position position="382"/>
    </location>
</feature>
<dbReference type="InterPro" id="IPR000209">
    <property type="entry name" value="Peptidase_S8/S53_dom"/>
</dbReference>
<dbReference type="Gene3D" id="3.40.50.12090">
    <property type="match status" value="1"/>
</dbReference>
<feature type="domain" description="Peptidase S8/S53" evidence="7">
    <location>
        <begin position="157"/>
        <end position="438"/>
    </location>
</feature>
<feature type="region of interest" description="Disordered" evidence="6">
    <location>
        <begin position="343"/>
        <end position="367"/>
    </location>
</feature>
<dbReference type="SUPFAM" id="SSF52743">
    <property type="entry name" value="Subtilisin-like"/>
    <property type="match status" value="1"/>
</dbReference>
<proteinExistence type="inferred from homology"/>
<dbReference type="GO" id="GO:0030246">
    <property type="term" value="F:carbohydrate binding"/>
    <property type="evidence" value="ECO:0007669"/>
    <property type="project" value="InterPro"/>
</dbReference>
<evidence type="ECO:0000259" key="7">
    <source>
        <dbReference type="Pfam" id="PF00082"/>
    </source>
</evidence>
<dbReference type="InterPro" id="IPR023828">
    <property type="entry name" value="Peptidase_S8_Ser-AS"/>
</dbReference>
<dbReference type="SUPFAM" id="SSF117281">
    <property type="entry name" value="Kelch motif"/>
    <property type="match status" value="1"/>
</dbReference>
<comment type="caution">
    <text evidence="8">The sequence shown here is derived from an EMBL/GenBank/DDBJ whole genome shotgun (WGS) entry which is preliminary data.</text>
</comment>
<evidence type="ECO:0000313" key="8">
    <source>
        <dbReference type="EMBL" id="TQL52221.1"/>
    </source>
</evidence>
<dbReference type="Pfam" id="PF13620">
    <property type="entry name" value="CarboxypepD_reg"/>
    <property type="match status" value="1"/>
</dbReference>
<evidence type="ECO:0000256" key="2">
    <source>
        <dbReference type="ARBA" id="ARBA00022670"/>
    </source>
</evidence>
<keyword evidence="4 5" id="KW-0720">Serine protease</keyword>
<accession>A0A542YVW8</accession>
<dbReference type="GO" id="GO:0004252">
    <property type="term" value="F:serine-type endopeptidase activity"/>
    <property type="evidence" value="ECO:0007669"/>
    <property type="project" value="UniProtKB-UniRule"/>
</dbReference>
<dbReference type="Pfam" id="PF24681">
    <property type="entry name" value="Kelch_KLHDC2_KLHL20_DRC7"/>
    <property type="match status" value="1"/>
</dbReference>
<dbReference type="SUPFAM" id="SSF49452">
    <property type="entry name" value="Starch-binding domain-like"/>
    <property type="match status" value="3"/>
</dbReference>
<feature type="active site" description="Charge relay system" evidence="5">
    <location>
        <position position="211"/>
    </location>
</feature>
<dbReference type="PROSITE" id="PS00138">
    <property type="entry name" value="SUBTILASE_SER"/>
    <property type="match status" value="1"/>
</dbReference>
<dbReference type="PRINTS" id="PR00723">
    <property type="entry name" value="SUBTILISIN"/>
</dbReference>
<dbReference type="InterPro" id="IPR013784">
    <property type="entry name" value="Carb-bd-like_fold"/>
</dbReference>
<gene>
    <name evidence="8" type="ORF">FB467_3400</name>
</gene>
<dbReference type="RefSeq" id="WP_228393429.1">
    <property type="nucleotide sequence ID" value="NZ_BAAAIK010000001.1"/>
</dbReference>
<dbReference type="Gene3D" id="3.40.50.200">
    <property type="entry name" value="Peptidase S8/S53 domain"/>
    <property type="match status" value="1"/>
</dbReference>
<dbReference type="Gene3D" id="2.60.120.200">
    <property type="match status" value="1"/>
</dbReference>
<sequence>MASPGLQTEKAPASIDAQVQEELDAKGSAEFWVHFAERPDLTQFASIADWDARGEAVYQALRDTAEKSQADVRAQLDEQGVSYQHFYISNVIKVDAGDAALVTSLAADKGVDRIIASFEVEQPDDVLDEPQMSPTAVEWGVADINADDVWSEYGVTGEGIVVANIDTGVQYDHPALVSHYRGNNGDGTFDHNYNWLEVQGSSDFPTDYDGHGSHTMGTMIGDDGGENQIGVAPGATWIATSGCCPSDAALLESMEWVLAPTDLNGENADASKRPHIVNNSWGTTLPSNDPFGEEWQEAWNASGIFGVFANGNSGSACNTSGSPGSRAINYSVGNYTSSHVIAPSSSRGAGQDGVIKPNISAPGSNVRSSVPGNGYASYTGTSMAAPHAAGAVALLWSGAPSLVGDIDATRALLNGTAIDTEDLQCGGTAENNNVFGEGRLDVLAAMEEAPTGDTGTLTGTITDASTGDPISGAAVHISGDIERDLTTNDEGKYNALLTAGDYDVDVSAFGYGDDSATATVVAEETTTQDFALEPAEAGTISGTVTDASGHGWPLYAAISIEGTPVQAFSDPETGEYTVEVPAGTTYTLKATAQYPGYTVGSEEVEVTPDAAANATVDFGLTVDSESCTAPGYQHVTEGVSETFDGTEVPDGWTVTDDADSGSVWVFDDPGSRGNLTGGEGGFAIIDSDNAGSGVTQDTSLVSPSIDMSSLSDPVVGFKHDYNAFLGAGESGSVEVSTDGGSTWTTLESYTADTRGEVVLPAPDAAGESDVQVRFHYEASYDYWWQVDDVFLGNRACEPIEGGLVVGNVYDLNTGDGIVGASVTNLDNEDEKGVTAATEADENLDDGYYWLFSGTPGSHAFEAAARNYESKSEDITVVADDVVRGDFELGAGHLMVTPESIDTEVDLGDSATEDLVISNDGTGAVDVVLEEIPGDFELLRADGTRMTRDEIAAAEGAPEIKREVETSFAAAPANGAAGDFEAEATPSDEPWVDLGALPATVMDNRVVSLDGDWYSIGGTDGTASRDTVLKYDNEALAWTEVAPLPAPGQAVSVGAINGQLVVAGGWSDGDPVTSTYIYDPDSDAWTEGAEAPSAVSAAGQAVAGGKLYTVGGCTTADCTPMGTGVAAYDVASDSWTELADYPAPVAFASCGGIGDAIYCTGGNGGAAGTADSYVYDTASDTWSAIADAPVDTWASNYAVANGQLIVNGGVQGASVSNTTFAYDPETDAWEDLPNSNTAVYRGGAACGFAKVGGSSGGFTPTPDAEQLPGYDECGSAGGEVDWLELSQTEFTVPAGEEVTVEVTTNGDVPQPGTYSAAIRVSSNAPGAAPEVPVTMTVNAPLFWGKLQGLVQGETCEGEASPLAGAGVDISPNGDHPGWFLTTTAEGTYATWFDTRVGESDVTATKDGYRPESAAVTVPRGETVTQDFDLLDASCVEEPGPVHPDVVRLSGSDRYGTAAAISGLYDESDTVFVATGRDYPDALASAALAGSVEAPVLLTRPDFVPPQTLTELGRLGPANVIVLGGTSAVSNDVLEAIGDHLPDADISRLRGSDRYETAAAIAQEFDSADVVYVATGRNYPDALAGAARAGALDGPVLLVRPDEVPFATETELNRLNPTDIKVLGGTEAVSEDVVEALGEFGAVERLRGDTRYETAVQISADYETNANVFVASGQNWPDALAGAARAGLVEAPVLLTKPTEIPDSTWAELERLKPGTVYVLGGTTAVSTEVAEELATLE</sequence>
<keyword evidence="2 5" id="KW-0645">Protease</keyword>
<reference evidence="8 9" key="1">
    <citation type="submission" date="2019-06" db="EMBL/GenBank/DDBJ databases">
        <title>Sequencing the genomes of 1000 actinobacteria strains.</title>
        <authorList>
            <person name="Klenk H.-P."/>
        </authorList>
    </citation>
    <scope>NUCLEOTIDE SEQUENCE [LARGE SCALE GENOMIC DNA]</scope>
    <source>
        <strain evidence="8 9">DSM 12335</strain>
    </source>
</reference>
<dbReference type="EMBL" id="VFOP01000001">
    <property type="protein sequence ID" value="TQL52221.1"/>
    <property type="molecule type" value="Genomic_DNA"/>
</dbReference>
<dbReference type="PANTHER" id="PTHR43806">
    <property type="entry name" value="PEPTIDASE S8"/>
    <property type="match status" value="1"/>
</dbReference>
<dbReference type="Pfam" id="PF04122">
    <property type="entry name" value="CW_binding_2"/>
    <property type="match status" value="3"/>
</dbReference>
<dbReference type="GO" id="GO:0006508">
    <property type="term" value="P:proteolysis"/>
    <property type="evidence" value="ECO:0007669"/>
    <property type="project" value="UniProtKB-KW"/>
</dbReference>
<dbReference type="InterPro" id="IPR008969">
    <property type="entry name" value="CarboxyPept-like_regulatory"/>
</dbReference>
<evidence type="ECO:0000256" key="6">
    <source>
        <dbReference type="SAM" id="MobiDB-lite"/>
    </source>
</evidence>
<dbReference type="Pfam" id="PF01344">
    <property type="entry name" value="Kelch_1"/>
    <property type="match status" value="1"/>
</dbReference>
<dbReference type="PROSITE" id="PS51892">
    <property type="entry name" value="SUBTILASE"/>
    <property type="match status" value="1"/>
</dbReference>
<comment type="similarity">
    <text evidence="1 5">Belongs to the peptidase S8 family.</text>
</comment>
<dbReference type="InterPro" id="IPR036852">
    <property type="entry name" value="Peptidase_S8/S53_dom_sf"/>
</dbReference>
<dbReference type="Pfam" id="PF00082">
    <property type="entry name" value="Peptidase_S8"/>
    <property type="match status" value="1"/>
</dbReference>
<dbReference type="PANTHER" id="PTHR43806:SF11">
    <property type="entry name" value="CEREVISIN-RELATED"/>
    <property type="match status" value="1"/>
</dbReference>
<dbReference type="InterPro" id="IPR006652">
    <property type="entry name" value="Kelch_1"/>
</dbReference>
<dbReference type="InterPro" id="IPR007253">
    <property type="entry name" value="Cell_wall-bd_2"/>
</dbReference>
<dbReference type="Gene3D" id="2.60.40.1120">
    <property type="entry name" value="Carboxypeptidase-like, regulatory domain"/>
    <property type="match status" value="4"/>
</dbReference>